<dbReference type="Gene3D" id="3.40.50.620">
    <property type="entry name" value="HUPs"/>
    <property type="match status" value="1"/>
</dbReference>
<dbReference type="SUPFAM" id="SSF52540">
    <property type="entry name" value="P-loop containing nucleoside triphosphate hydrolases"/>
    <property type="match status" value="1"/>
</dbReference>
<dbReference type="InterPro" id="IPR004821">
    <property type="entry name" value="Cyt_trans-like"/>
</dbReference>
<evidence type="ECO:0000256" key="1">
    <source>
        <dbReference type="ARBA" id="ARBA00022741"/>
    </source>
</evidence>
<proteinExistence type="inferred from homology"/>
<dbReference type="InterPro" id="IPR001977">
    <property type="entry name" value="Depp_CoAkinase"/>
</dbReference>
<dbReference type="Gene3D" id="3.40.50.300">
    <property type="entry name" value="P-loop containing nucleotide triphosphate hydrolases"/>
    <property type="match status" value="1"/>
</dbReference>
<dbReference type="CDD" id="cd02022">
    <property type="entry name" value="DPCK"/>
    <property type="match status" value="1"/>
</dbReference>
<dbReference type="NCBIfam" id="NF001985">
    <property type="entry name" value="PRK00777.1"/>
    <property type="match status" value="1"/>
</dbReference>
<keyword evidence="1" id="KW-0547">Nucleotide-binding</keyword>
<dbReference type="Proteomes" id="UP000694941">
    <property type="component" value="Unplaced"/>
</dbReference>
<organism evidence="4 5">
    <name type="scientific">Limulus polyphemus</name>
    <name type="common">Atlantic horseshoe crab</name>
    <dbReference type="NCBI Taxonomy" id="6850"/>
    <lineage>
        <taxon>Eukaryota</taxon>
        <taxon>Metazoa</taxon>
        <taxon>Ecdysozoa</taxon>
        <taxon>Arthropoda</taxon>
        <taxon>Chelicerata</taxon>
        <taxon>Merostomata</taxon>
        <taxon>Xiphosura</taxon>
        <taxon>Limulidae</taxon>
        <taxon>Limulus</taxon>
    </lineage>
</organism>
<sequence>MFGTGLMVLTAPSLRLLSRVPSYLKVASELVSKTLYIKLEPGKNQLWPLNHSFCNLGELSAVGKLIPAIYKQASHSCANLDVRVLQGFTKKIKIQDHGLINSFDVVITDSPKAVEGLIDYVKYQYNKECGTVHVLENKVEENQKHASTIGNLSSVVVGVDTDVDKQNSYISYSSCCQVYKKVVIGGTFDRLHNGHKVLLSQAALVCSDELIVGITDGEMIQKKKLWELIEPVEKRMSDLRNFLQEIDPTLSYRIVPIYDPFGPSTEDPLIECIVTSEETLQGGKKVNEERMTKGMSPLKLHMVSMVHDPSHNSIEEDKVSSSSIRMRLLGTELNPPTPKPHLPSRPYLIGLTGSIASGKSSISKRLEKLGAAVINSDKLAHRSYEHGREAYRNIVFEFGEEILNPDKSINRKLLAAKVFENEDKRSRLNEIVWPEVAKLIEEEIHKHAIQGAEVIVLEVVLLFEAGWKDKFHQVWVTIIPEEEAIRRVEERDKLPKEQIIQRIRSQISNKERVAGSNIVFSTLWEPEYTQLQVEKAWNTLQRHLKEQI</sequence>
<evidence type="ECO:0000256" key="2">
    <source>
        <dbReference type="ARBA" id="ARBA00022840"/>
    </source>
</evidence>
<dbReference type="Pfam" id="PF01467">
    <property type="entry name" value="CTP_transf_like"/>
    <property type="match status" value="1"/>
</dbReference>
<dbReference type="PANTHER" id="PTHR10695">
    <property type="entry name" value="DEPHOSPHO-COA KINASE-RELATED"/>
    <property type="match status" value="1"/>
</dbReference>
<dbReference type="SUPFAM" id="SSF52374">
    <property type="entry name" value="Nucleotidylyl transferase"/>
    <property type="match status" value="1"/>
</dbReference>
<dbReference type="InterPro" id="IPR027417">
    <property type="entry name" value="P-loop_NTPase"/>
</dbReference>
<dbReference type="HAMAP" id="MF_00376">
    <property type="entry name" value="Dephospho_CoA_kinase"/>
    <property type="match status" value="1"/>
</dbReference>
<dbReference type="PROSITE" id="PS51219">
    <property type="entry name" value="DPCK"/>
    <property type="match status" value="1"/>
</dbReference>
<dbReference type="CDD" id="cd02164">
    <property type="entry name" value="PPAT_CoAS"/>
    <property type="match status" value="1"/>
</dbReference>
<evidence type="ECO:0000313" key="5">
    <source>
        <dbReference type="RefSeq" id="XP_013778633.1"/>
    </source>
</evidence>
<protein>
    <submittedName>
        <fullName evidence="5">Bifunctional coenzyme A synthase-like</fullName>
    </submittedName>
</protein>
<dbReference type="NCBIfam" id="TIGR00152">
    <property type="entry name" value="dephospho-CoA kinase"/>
    <property type="match status" value="1"/>
</dbReference>
<feature type="domain" description="Cytidyltransferase-like" evidence="3">
    <location>
        <begin position="183"/>
        <end position="327"/>
    </location>
</feature>
<dbReference type="InterPro" id="IPR014729">
    <property type="entry name" value="Rossmann-like_a/b/a_fold"/>
</dbReference>
<evidence type="ECO:0000313" key="4">
    <source>
        <dbReference type="Proteomes" id="UP000694941"/>
    </source>
</evidence>
<dbReference type="Pfam" id="PF01121">
    <property type="entry name" value="CoaE"/>
    <property type="match status" value="1"/>
</dbReference>
<keyword evidence="2" id="KW-0067">ATP-binding</keyword>
<dbReference type="PANTHER" id="PTHR10695:SF46">
    <property type="entry name" value="BIFUNCTIONAL COENZYME A SYNTHASE-RELATED"/>
    <property type="match status" value="1"/>
</dbReference>
<dbReference type="GeneID" id="106463185"/>
<reference evidence="5" key="1">
    <citation type="submission" date="2025-08" db="UniProtKB">
        <authorList>
            <consortium name="RefSeq"/>
        </authorList>
    </citation>
    <scope>IDENTIFICATION</scope>
    <source>
        <tissue evidence="5">Muscle</tissue>
    </source>
</reference>
<accession>A0ABM1BBF7</accession>
<name>A0ABM1BBF7_LIMPO</name>
<keyword evidence="4" id="KW-1185">Reference proteome</keyword>
<gene>
    <name evidence="5" type="primary">LOC106463185</name>
</gene>
<evidence type="ECO:0000259" key="3">
    <source>
        <dbReference type="Pfam" id="PF01467"/>
    </source>
</evidence>
<dbReference type="NCBIfam" id="TIGR00125">
    <property type="entry name" value="cyt_tran_rel"/>
    <property type="match status" value="1"/>
</dbReference>
<dbReference type="RefSeq" id="XP_013778633.1">
    <property type="nucleotide sequence ID" value="XM_013923179.2"/>
</dbReference>